<dbReference type="SUPFAM" id="SSF50447">
    <property type="entry name" value="Translation proteins"/>
    <property type="match status" value="1"/>
</dbReference>
<dbReference type="PANTHER" id="PTHR33692:SF1">
    <property type="entry name" value="RIBOSOME MATURATION FACTOR RIMM"/>
    <property type="match status" value="1"/>
</dbReference>
<dbReference type="PANTHER" id="PTHR33692">
    <property type="entry name" value="RIBOSOME MATURATION FACTOR RIMM"/>
    <property type="match status" value="1"/>
</dbReference>
<comment type="subunit">
    <text evidence="5">Binds ribosomal protein uS19.</text>
</comment>
<name>A0A934NBJ8_9BACT</name>
<evidence type="ECO:0000256" key="1">
    <source>
        <dbReference type="ARBA" id="ARBA00022490"/>
    </source>
</evidence>
<dbReference type="Pfam" id="PF24986">
    <property type="entry name" value="PRC_RimM"/>
    <property type="match status" value="1"/>
</dbReference>
<evidence type="ECO:0000256" key="4">
    <source>
        <dbReference type="ARBA" id="ARBA00023186"/>
    </source>
</evidence>
<evidence type="ECO:0000256" key="2">
    <source>
        <dbReference type="ARBA" id="ARBA00022517"/>
    </source>
</evidence>
<keyword evidence="3 5" id="KW-0698">rRNA processing</keyword>
<evidence type="ECO:0000259" key="7">
    <source>
        <dbReference type="Pfam" id="PF24986"/>
    </source>
</evidence>
<dbReference type="InterPro" id="IPR009000">
    <property type="entry name" value="Transl_B-barrel_sf"/>
</dbReference>
<evidence type="ECO:0000259" key="6">
    <source>
        <dbReference type="Pfam" id="PF01782"/>
    </source>
</evidence>
<dbReference type="Proteomes" id="UP000612893">
    <property type="component" value="Unassembled WGS sequence"/>
</dbReference>
<feature type="domain" description="RimM N-terminal" evidence="6">
    <location>
        <begin position="4"/>
        <end position="80"/>
    </location>
</feature>
<dbReference type="InterPro" id="IPR011961">
    <property type="entry name" value="RimM"/>
</dbReference>
<comment type="caution">
    <text evidence="8">The sequence shown here is derived from an EMBL/GenBank/DDBJ whole genome shotgun (WGS) entry which is preliminary data.</text>
</comment>
<organism evidence="8 9">
    <name type="scientific">Candidatus Nephthysia bennettiae</name>
    <dbReference type="NCBI Taxonomy" id="3127016"/>
    <lineage>
        <taxon>Bacteria</taxon>
        <taxon>Bacillati</taxon>
        <taxon>Candidatus Dormiibacterota</taxon>
        <taxon>Candidatus Dormibacteria</taxon>
        <taxon>Candidatus Dormibacterales</taxon>
        <taxon>Candidatus Dormibacteraceae</taxon>
        <taxon>Candidatus Nephthysia</taxon>
    </lineage>
</organism>
<evidence type="ECO:0000256" key="5">
    <source>
        <dbReference type="HAMAP-Rule" id="MF_00014"/>
    </source>
</evidence>
<keyword evidence="2 5" id="KW-0690">Ribosome biogenesis</keyword>
<evidence type="ECO:0000313" key="9">
    <source>
        <dbReference type="Proteomes" id="UP000612893"/>
    </source>
</evidence>
<dbReference type="Pfam" id="PF01782">
    <property type="entry name" value="RimM"/>
    <property type="match status" value="1"/>
</dbReference>
<keyword evidence="9" id="KW-1185">Reference proteome</keyword>
<dbReference type="HAMAP" id="MF_00014">
    <property type="entry name" value="Ribosome_mat_RimM"/>
    <property type="match status" value="1"/>
</dbReference>
<comment type="function">
    <text evidence="5">An accessory protein needed during the final step in the assembly of 30S ribosomal subunit, possibly for assembly of the head region. Essential for efficient processing of 16S rRNA. May be needed both before and after RbfA during the maturation of 16S rRNA. It has affinity for free ribosomal 30S subunits but not for 70S ribosomes.</text>
</comment>
<accession>A0A934NBJ8</accession>
<dbReference type="AlphaFoldDB" id="A0A934NBJ8"/>
<dbReference type="GO" id="GO:0005737">
    <property type="term" value="C:cytoplasm"/>
    <property type="evidence" value="ECO:0007669"/>
    <property type="project" value="UniProtKB-SubCell"/>
</dbReference>
<dbReference type="SUPFAM" id="SSF50346">
    <property type="entry name" value="PRC-barrel domain"/>
    <property type="match status" value="1"/>
</dbReference>
<proteinExistence type="inferred from homology"/>
<dbReference type="NCBIfam" id="TIGR02273">
    <property type="entry name" value="16S_RimM"/>
    <property type="match status" value="1"/>
</dbReference>
<dbReference type="EMBL" id="JAEKNR010000234">
    <property type="protein sequence ID" value="MBJ7601113.1"/>
    <property type="molecule type" value="Genomic_DNA"/>
</dbReference>
<protein>
    <recommendedName>
        <fullName evidence="5">Ribosome maturation factor RimM</fullName>
    </recommendedName>
</protein>
<dbReference type="GO" id="GO:0042274">
    <property type="term" value="P:ribosomal small subunit biogenesis"/>
    <property type="evidence" value="ECO:0007669"/>
    <property type="project" value="UniProtKB-UniRule"/>
</dbReference>
<evidence type="ECO:0000256" key="3">
    <source>
        <dbReference type="ARBA" id="ARBA00022552"/>
    </source>
</evidence>
<dbReference type="InterPro" id="IPR002676">
    <property type="entry name" value="RimM_N"/>
</dbReference>
<comment type="domain">
    <text evidence="5">The PRC barrel domain binds ribosomal protein uS19.</text>
</comment>
<dbReference type="Gene3D" id="2.40.30.60">
    <property type="entry name" value="RimM"/>
    <property type="match status" value="1"/>
</dbReference>
<feature type="domain" description="Ribosome maturation factor RimM PRC barrel" evidence="7">
    <location>
        <begin position="92"/>
        <end position="153"/>
    </location>
</feature>
<dbReference type="RefSeq" id="WP_338205203.1">
    <property type="nucleotide sequence ID" value="NZ_JAEKNR010000234.1"/>
</dbReference>
<keyword evidence="1 5" id="KW-0963">Cytoplasm</keyword>
<reference evidence="8" key="1">
    <citation type="submission" date="2020-10" db="EMBL/GenBank/DDBJ databases">
        <title>Ca. Dormibacterota MAGs.</title>
        <authorList>
            <person name="Montgomery K."/>
        </authorList>
    </citation>
    <scope>NUCLEOTIDE SEQUENCE [LARGE SCALE GENOMIC DNA]</scope>
    <source>
        <strain evidence="8">SC8812_S17_10</strain>
    </source>
</reference>
<evidence type="ECO:0000313" key="8">
    <source>
        <dbReference type="EMBL" id="MBJ7601113.1"/>
    </source>
</evidence>
<comment type="subcellular location">
    <subcellularLocation>
        <location evidence="5">Cytoplasm</location>
    </subcellularLocation>
</comment>
<sequence length="163" mass="17854">MVRVGQVVGAFGIAGAVKVLALTDFEDRFAPGSELLLGGASRRVEWSRKRPPGFVVKFSELDTRTVAETLRGSYLEVEDRDLKPLPVGRWYHHQLIGLSVATESGEELGTLTSVLERPANDVWVVGRDGIEHLIPATHDAVLDVDLEGGRVTVADWLLRVEEA</sequence>
<dbReference type="GO" id="GO:0006364">
    <property type="term" value="P:rRNA processing"/>
    <property type="evidence" value="ECO:0007669"/>
    <property type="project" value="UniProtKB-UniRule"/>
</dbReference>
<keyword evidence="4 5" id="KW-0143">Chaperone</keyword>
<comment type="similarity">
    <text evidence="5">Belongs to the RimM family.</text>
</comment>
<dbReference type="InterPro" id="IPR056792">
    <property type="entry name" value="PRC_RimM"/>
</dbReference>
<gene>
    <name evidence="5 8" type="primary">rimM</name>
    <name evidence="8" type="ORF">JF922_23950</name>
</gene>
<dbReference type="InterPro" id="IPR011033">
    <property type="entry name" value="PRC_barrel-like_sf"/>
</dbReference>
<dbReference type="Gene3D" id="2.30.30.240">
    <property type="entry name" value="PRC-barrel domain"/>
    <property type="match status" value="1"/>
</dbReference>
<dbReference type="InterPro" id="IPR036976">
    <property type="entry name" value="RimM_N_sf"/>
</dbReference>